<organism evidence="1 2">
    <name type="scientific">Streblomastix strix</name>
    <dbReference type="NCBI Taxonomy" id="222440"/>
    <lineage>
        <taxon>Eukaryota</taxon>
        <taxon>Metamonada</taxon>
        <taxon>Preaxostyla</taxon>
        <taxon>Oxymonadida</taxon>
        <taxon>Streblomastigidae</taxon>
        <taxon>Streblomastix</taxon>
    </lineage>
</organism>
<gene>
    <name evidence="1" type="ORF">EZS28_039998</name>
</gene>
<feature type="non-terminal residue" evidence="1">
    <location>
        <position position="1"/>
    </location>
</feature>
<reference evidence="1 2" key="1">
    <citation type="submission" date="2019-03" db="EMBL/GenBank/DDBJ databases">
        <title>Single cell metagenomics reveals metabolic interactions within the superorganism composed of flagellate Streblomastix strix and complex community of Bacteroidetes bacteria on its surface.</title>
        <authorList>
            <person name="Treitli S.C."/>
            <person name="Kolisko M."/>
            <person name="Husnik F."/>
            <person name="Keeling P."/>
            <person name="Hampl V."/>
        </authorList>
    </citation>
    <scope>NUCLEOTIDE SEQUENCE [LARGE SCALE GENOMIC DNA]</scope>
    <source>
        <strain evidence="1">ST1C</strain>
    </source>
</reference>
<evidence type="ECO:0000313" key="2">
    <source>
        <dbReference type="Proteomes" id="UP000324800"/>
    </source>
</evidence>
<accession>A0A5J4U494</accession>
<sequence length="168" mass="19397">EYCSRLQDGNIEMKGYIVFVCERDGDVSIRYRGQIKAIVKMNEHFESVTGEEQNYNFYQFQSPEDMMIWNAFILTDAAQINSSSLSEVVQSSSQKVTFRSQQQHSNDVFIPPRMVPIKNVSDKCNSLIVLRRIRCRPSSSNSDNCSPSSTRWMIRKSCKISSQRLKAY</sequence>
<proteinExistence type="predicted"/>
<dbReference type="Proteomes" id="UP000324800">
    <property type="component" value="Unassembled WGS sequence"/>
</dbReference>
<name>A0A5J4U494_9EUKA</name>
<comment type="caution">
    <text evidence="1">The sequence shown here is derived from an EMBL/GenBank/DDBJ whole genome shotgun (WGS) entry which is preliminary data.</text>
</comment>
<dbReference type="EMBL" id="SNRW01021613">
    <property type="protein sequence ID" value="KAA6364475.1"/>
    <property type="molecule type" value="Genomic_DNA"/>
</dbReference>
<dbReference type="AlphaFoldDB" id="A0A5J4U494"/>
<protein>
    <submittedName>
        <fullName evidence="1">Uncharacterized protein</fullName>
    </submittedName>
</protein>
<evidence type="ECO:0000313" key="1">
    <source>
        <dbReference type="EMBL" id="KAA6364475.1"/>
    </source>
</evidence>